<organism evidence="10 11">
    <name type="scientific">Methylovirgula ligni</name>
    <dbReference type="NCBI Taxonomy" id="569860"/>
    <lineage>
        <taxon>Bacteria</taxon>
        <taxon>Pseudomonadati</taxon>
        <taxon>Pseudomonadota</taxon>
        <taxon>Alphaproteobacteria</taxon>
        <taxon>Hyphomicrobiales</taxon>
        <taxon>Beijerinckiaceae</taxon>
        <taxon>Methylovirgula</taxon>
    </lineage>
</organism>
<evidence type="ECO:0000256" key="4">
    <source>
        <dbReference type="ARBA" id="ARBA00022692"/>
    </source>
</evidence>
<feature type="transmembrane region" description="Helical" evidence="8">
    <location>
        <begin position="97"/>
        <end position="117"/>
    </location>
</feature>
<keyword evidence="7" id="KW-0270">Exopolysaccharide synthesis</keyword>
<dbReference type="NCBIfam" id="TIGR03025">
    <property type="entry name" value="EPS_sugtrans"/>
    <property type="match status" value="1"/>
</dbReference>
<proteinExistence type="inferred from homology"/>
<comment type="similarity">
    <text evidence="2">Belongs to the bacterial sugar transferase family.</text>
</comment>
<evidence type="ECO:0000256" key="3">
    <source>
        <dbReference type="ARBA" id="ARBA00022679"/>
    </source>
</evidence>
<feature type="transmembrane region" description="Helical" evidence="8">
    <location>
        <begin position="65"/>
        <end position="85"/>
    </location>
</feature>
<sequence length="482" mass="53363">MDQIVRIASPAKTSWVSRRLTISYYTVAAFVGAIDGVLIVLSSIFADWFYNVLVRHDIEQVDIALGIGFCGGLGYILLAKALGLYSMQVTLNPQKNISKIVFVWATVLFSLTAVLFLLRVGTIFSRGTIIIFALTELAVLLGSRPFSARLLRSVIAQGGIVGRRAVIVGEPAELGHLSSKNLLHHFGLKELARVTIAGAGEMTAGGVDTAALDLAIDVARRHRADELVIAVDWRRTEVIEKIKERFRASPLAVRLLPDRTVRGTLDQPEFAPDTMLSVELQRAPLNAAERFIKRAFDAVLASLAAAALAPLLLIVAIAIKLDSKGPVLFRQQRTGFDGEKFHIYKFRTMNVMEDGPVVTQAARGDRRVTRVGALLRRTSIDELPQLFNVIKGDMSLIGPRPHALAHDDHYGRLIATYAFRHHVKPGMSGWAQVNGQRGETARVEDMRKRVDLDLWYINNWSLTLDLKIILSTCLEITRQQAY</sequence>
<evidence type="ECO:0000259" key="9">
    <source>
        <dbReference type="Pfam" id="PF02397"/>
    </source>
</evidence>
<comment type="caution">
    <text evidence="10">The sequence shown here is derived from an EMBL/GenBank/DDBJ whole genome shotgun (WGS) entry which is preliminary data.</text>
</comment>
<keyword evidence="11" id="KW-1185">Reference proteome</keyword>
<feature type="transmembrane region" description="Helical" evidence="8">
    <location>
        <begin position="22"/>
        <end position="45"/>
    </location>
</feature>
<feature type="transmembrane region" description="Helical" evidence="8">
    <location>
        <begin position="123"/>
        <end position="142"/>
    </location>
</feature>
<comment type="subcellular location">
    <subcellularLocation>
        <location evidence="1">Membrane</location>
        <topology evidence="1">Multi-pass membrane protein</topology>
    </subcellularLocation>
</comment>
<dbReference type="Proteomes" id="UP000256900">
    <property type="component" value="Unassembled WGS sequence"/>
</dbReference>
<keyword evidence="4 8" id="KW-0812">Transmembrane</keyword>
<evidence type="ECO:0000256" key="8">
    <source>
        <dbReference type="SAM" id="Phobius"/>
    </source>
</evidence>
<dbReference type="InterPro" id="IPR017475">
    <property type="entry name" value="EPS_sugar_tfrase"/>
</dbReference>
<evidence type="ECO:0000313" key="10">
    <source>
        <dbReference type="EMBL" id="REF89049.1"/>
    </source>
</evidence>
<dbReference type="RefSeq" id="WP_165204131.1">
    <property type="nucleotide sequence ID" value="NZ_CP025086.1"/>
</dbReference>
<dbReference type="Pfam" id="PF13727">
    <property type="entry name" value="CoA_binding_3"/>
    <property type="match status" value="1"/>
</dbReference>
<evidence type="ECO:0000313" key="11">
    <source>
        <dbReference type="Proteomes" id="UP000256900"/>
    </source>
</evidence>
<dbReference type="EMBL" id="QUMO01000001">
    <property type="protein sequence ID" value="REF89049.1"/>
    <property type="molecule type" value="Genomic_DNA"/>
</dbReference>
<dbReference type="GO" id="GO:0089702">
    <property type="term" value="F:undecaprenyl-phosphate glucose phosphotransferase activity"/>
    <property type="evidence" value="ECO:0007669"/>
    <property type="project" value="TreeGrafter"/>
</dbReference>
<evidence type="ECO:0000256" key="1">
    <source>
        <dbReference type="ARBA" id="ARBA00004141"/>
    </source>
</evidence>
<feature type="domain" description="Bacterial sugar transferase" evidence="9">
    <location>
        <begin position="293"/>
        <end position="476"/>
    </location>
</feature>
<dbReference type="InterPro" id="IPR017473">
    <property type="entry name" value="Undecaprenyl-P_gluc_Ptfrase"/>
</dbReference>
<dbReference type="NCBIfam" id="TIGR03023">
    <property type="entry name" value="WcaJ_sugtrans"/>
    <property type="match status" value="1"/>
</dbReference>
<evidence type="ECO:0000256" key="7">
    <source>
        <dbReference type="ARBA" id="ARBA00023169"/>
    </source>
</evidence>
<evidence type="ECO:0000256" key="6">
    <source>
        <dbReference type="ARBA" id="ARBA00023136"/>
    </source>
</evidence>
<feature type="transmembrane region" description="Helical" evidence="8">
    <location>
        <begin position="298"/>
        <end position="319"/>
    </location>
</feature>
<dbReference type="PANTHER" id="PTHR30576:SF21">
    <property type="entry name" value="UDP-GLUCOSE:UNDECAPRENYL-PHOSPHATE GLUCOSE-1-PHOSPHATE TRANSFERASE"/>
    <property type="match status" value="1"/>
</dbReference>
<keyword evidence="5 8" id="KW-1133">Transmembrane helix</keyword>
<dbReference type="GO" id="GO:0000271">
    <property type="term" value="P:polysaccharide biosynthetic process"/>
    <property type="evidence" value="ECO:0007669"/>
    <property type="project" value="UniProtKB-KW"/>
</dbReference>
<dbReference type="Pfam" id="PF02397">
    <property type="entry name" value="Bac_transf"/>
    <property type="match status" value="1"/>
</dbReference>
<evidence type="ECO:0000256" key="5">
    <source>
        <dbReference type="ARBA" id="ARBA00022989"/>
    </source>
</evidence>
<dbReference type="GO" id="GO:0016020">
    <property type="term" value="C:membrane"/>
    <property type="evidence" value="ECO:0007669"/>
    <property type="project" value="UniProtKB-SubCell"/>
</dbReference>
<accession>A0A3D9Z686</accession>
<dbReference type="GO" id="GO:0009242">
    <property type="term" value="P:colanic acid biosynthetic process"/>
    <property type="evidence" value="ECO:0007669"/>
    <property type="project" value="TreeGrafter"/>
</dbReference>
<gene>
    <name evidence="10" type="ORF">DES32_0263</name>
</gene>
<dbReference type="AlphaFoldDB" id="A0A3D9Z686"/>
<protein>
    <submittedName>
        <fullName evidence="10">Undecaprenyl-phosphate galactose phosphotransferase/putative colanic acid biosynthesis UDP-glucose lipid carrier transferase</fullName>
    </submittedName>
</protein>
<dbReference type="PANTHER" id="PTHR30576">
    <property type="entry name" value="COLANIC BIOSYNTHESIS UDP-GLUCOSE LIPID CARRIER TRANSFERASE"/>
    <property type="match status" value="1"/>
</dbReference>
<reference evidence="10 11" key="1">
    <citation type="submission" date="2018-08" db="EMBL/GenBank/DDBJ databases">
        <title>Genomic Encyclopedia of Type Strains, Phase IV (KMG-IV): sequencing the most valuable type-strain genomes for metagenomic binning, comparative biology and taxonomic classification.</title>
        <authorList>
            <person name="Goeker M."/>
        </authorList>
    </citation>
    <scope>NUCLEOTIDE SEQUENCE [LARGE SCALE GENOMIC DNA]</scope>
    <source>
        <strain evidence="10 11">BW863</strain>
    </source>
</reference>
<dbReference type="InterPro" id="IPR003362">
    <property type="entry name" value="Bact_transf"/>
</dbReference>
<evidence type="ECO:0000256" key="2">
    <source>
        <dbReference type="ARBA" id="ARBA00006464"/>
    </source>
</evidence>
<keyword evidence="6 8" id="KW-0472">Membrane</keyword>
<name>A0A3D9Z686_9HYPH</name>
<keyword evidence="3 10" id="KW-0808">Transferase</keyword>